<dbReference type="Pfam" id="PF00406">
    <property type="entry name" value="ADK"/>
    <property type="match status" value="1"/>
</dbReference>
<dbReference type="OrthoDB" id="442176at2759"/>
<dbReference type="EMBL" id="CYKH01001973">
    <property type="protein sequence ID" value="CUG91836.1"/>
    <property type="molecule type" value="Genomic_DNA"/>
</dbReference>
<evidence type="ECO:0000313" key="5">
    <source>
        <dbReference type="EMBL" id="CUG91836.1"/>
    </source>
</evidence>
<sequence length="193" mass="21063">MAAPTVFFVLGGPGSGKGTNCQRLVEEFGFSHLSAGDLLREEGKKDTELGLKITEILKAGQIVPSEVTVALLTNAIRDAPNPAGFLIDGFPRKADQALMFEEGVAKAKSILYFDCSEETMENRLLGRAAGAAARDDDNIETIRRRFRVNVEQCMPVVESYRKDGRCITVDANGDKDAVYATVRQLFIDMGKSQ</sequence>
<evidence type="ECO:0000313" key="6">
    <source>
        <dbReference type="Proteomes" id="UP000051952"/>
    </source>
</evidence>
<dbReference type="InterPro" id="IPR033690">
    <property type="entry name" value="Adenylat_kinase_CS"/>
</dbReference>
<reference evidence="6" key="1">
    <citation type="submission" date="2015-09" db="EMBL/GenBank/DDBJ databases">
        <authorList>
            <consortium name="Pathogen Informatics"/>
        </authorList>
    </citation>
    <scope>NUCLEOTIDE SEQUENCE [LARGE SCALE GENOMIC DNA]</scope>
    <source>
        <strain evidence="6">Lake Konstanz</strain>
    </source>
</reference>
<dbReference type="GO" id="GO:0006139">
    <property type="term" value="P:nucleobase-containing compound metabolic process"/>
    <property type="evidence" value="ECO:0007669"/>
    <property type="project" value="InterPro"/>
</dbReference>
<dbReference type="VEuPathDB" id="TriTrypDB:BSAL_34375"/>
<evidence type="ECO:0000256" key="3">
    <source>
        <dbReference type="ARBA" id="ARBA00022777"/>
    </source>
</evidence>
<dbReference type="HAMAP" id="MF_00235">
    <property type="entry name" value="Adenylate_kinase_Adk"/>
    <property type="match status" value="1"/>
</dbReference>
<gene>
    <name evidence="5" type="ORF">BSAL_34375</name>
</gene>
<evidence type="ECO:0000256" key="4">
    <source>
        <dbReference type="RuleBase" id="RU003330"/>
    </source>
</evidence>
<dbReference type="GO" id="GO:0019205">
    <property type="term" value="F:nucleobase-containing compound kinase activity"/>
    <property type="evidence" value="ECO:0007669"/>
    <property type="project" value="InterPro"/>
</dbReference>
<comment type="similarity">
    <text evidence="4">Belongs to the adenylate kinase family.</text>
</comment>
<dbReference type="PRINTS" id="PR00094">
    <property type="entry name" value="ADENYLTKNASE"/>
</dbReference>
<dbReference type="Proteomes" id="UP000051952">
    <property type="component" value="Unassembled WGS sequence"/>
</dbReference>
<protein>
    <submittedName>
        <fullName evidence="5">Adenylate kinase, putative</fullName>
    </submittedName>
</protein>
<dbReference type="PANTHER" id="PTHR23359">
    <property type="entry name" value="NUCLEOTIDE KINASE"/>
    <property type="match status" value="1"/>
</dbReference>
<dbReference type="SUPFAM" id="SSF52540">
    <property type="entry name" value="P-loop containing nucleoside triphosphate hydrolases"/>
    <property type="match status" value="1"/>
</dbReference>
<accession>A0A0S4JR37</accession>
<organism evidence="5 6">
    <name type="scientific">Bodo saltans</name>
    <name type="common">Flagellated protozoan</name>
    <dbReference type="NCBI Taxonomy" id="75058"/>
    <lineage>
        <taxon>Eukaryota</taxon>
        <taxon>Discoba</taxon>
        <taxon>Euglenozoa</taxon>
        <taxon>Kinetoplastea</taxon>
        <taxon>Metakinetoplastina</taxon>
        <taxon>Eubodonida</taxon>
        <taxon>Bodonidae</taxon>
        <taxon>Bodo</taxon>
    </lineage>
</organism>
<dbReference type="PROSITE" id="PS00113">
    <property type="entry name" value="ADENYLATE_KINASE"/>
    <property type="match status" value="1"/>
</dbReference>
<keyword evidence="6" id="KW-1185">Reference proteome</keyword>
<dbReference type="CDD" id="cd01428">
    <property type="entry name" value="ADK"/>
    <property type="match status" value="1"/>
</dbReference>
<name>A0A0S4JR37_BODSA</name>
<proteinExistence type="inferred from homology"/>
<dbReference type="InterPro" id="IPR027417">
    <property type="entry name" value="P-loop_NTPase"/>
</dbReference>
<dbReference type="AlphaFoldDB" id="A0A0S4JR37"/>
<keyword evidence="3 4" id="KW-0418">Kinase</keyword>
<evidence type="ECO:0000256" key="1">
    <source>
        <dbReference type="ARBA" id="ARBA00022679"/>
    </source>
</evidence>
<dbReference type="GO" id="GO:0005524">
    <property type="term" value="F:ATP binding"/>
    <property type="evidence" value="ECO:0007669"/>
    <property type="project" value="InterPro"/>
</dbReference>
<dbReference type="InterPro" id="IPR000850">
    <property type="entry name" value="Adenylat/UMP-CMP_kin"/>
</dbReference>
<dbReference type="OMA" id="EQTMPVI"/>
<keyword evidence="1 4" id="KW-0808">Transferase</keyword>
<keyword evidence="2" id="KW-0547">Nucleotide-binding</keyword>
<evidence type="ECO:0000256" key="2">
    <source>
        <dbReference type="ARBA" id="ARBA00022741"/>
    </source>
</evidence>
<dbReference type="Gene3D" id="3.40.50.300">
    <property type="entry name" value="P-loop containing nucleotide triphosphate hydrolases"/>
    <property type="match status" value="1"/>
</dbReference>